<accession>A0A7J9KPU1</accession>
<keyword evidence="2" id="KW-1185">Reference proteome</keyword>
<dbReference type="AlphaFoldDB" id="A0A7J9KPU1"/>
<reference evidence="1 2" key="1">
    <citation type="journal article" date="2019" name="Genome Biol. Evol.">
        <title>Insights into the evolution of the New World diploid cottons (Gossypium, subgenus Houzingenia) based on genome sequencing.</title>
        <authorList>
            <person name="Grover C.E."/>
            <person name="Arick M.A. 2nd"/>
            <person name="Thrash A."/>
            <person name="Conover J.L."/>
            <person name="Sanders W.S."/>
            <person name="Peterson D.G."/>
            <person name="Frelichowski J.E."/>
            <person name="Scheffler J.A."/>
            <person name="Scheffler B.E."/>
            <person name="Wendel J.F."/>
        </authorList>
    </citation>
    <scope>NUCLEOTIDE SEQUENCE [LARGE SCALE GENOMIC DNA]</scope>
    <source>
        <strain evidence="1">1</strain>
        <tissue evidence="1">Leaf</tissue>
    </source>
</reference>
<proteinExistence type="predicted"/>
<gene>
    <name evidence="1" type="ORF">Goshw_003373</name>
</gene>
<protein>
    <submittedName>
        <fullName evidence="1">Uncharacterized protein</fullName>
    </submittedName>
</protein>
<sequence>MCTCYSWFKQGGSFSSRPGVLEEIGRDTNQKGLKLKLAIRNLFQPFL</sequence>
<dbReference type="OrthoDB" id="932534at2759"/>
<dbReference type="Proteomes" id="UP000593576">
    <property type="component" value="Unassembled WGS sequence"/>
</dbReference>
<comment type="caution">
    <text evidence="1">The sequence shown here is derived from an EMBL/GenBank/DDBJ whole genome shotgun (WGS) entry which is preliminary data.</text>
</comment>
<feature type="non-terminal residue" evidence="1">
    <location>
        <position position="47"/>
    </location>
</feature>
<evidence type="ECO:0000313" key="1">
    <source>
        <dbReference type="EMBL" id="MBA0848513.1"/>
    </source>
</evidence>
<name>A0A7J9KPU1_GOSSC</name>
<evidence type="ECO:0000313" key="2">
    <source>
        <dbReference type="Proteomes" id="UP000593576"/>
    </source>
</evidence>
<dbReference type="EMBL" id="JABFAF010000002">
    <property type="protein sequence ID" value="MBA0848513.1"/>
    <property type="molecule type" value="Genomic_DNA"/>
</dbReference>
<organism evidence="1 2">
    <name type="scientific">Gossypium schwendimanii</name>
    <name type="common">Cotton</name>
    <dbReference type="NCBI Taxonomy" id="34291"/>
    <lineage>
        <taxon>Eukaryota</taxon>
        <taxon>Viridiplantae</taxon>
        <taxon>Streptophyta</taxon>
        <taxon>Embryophyta</taxon>
        <taxon>Tracheophyta</taxon>
        <taxon>Spermatophyta</taxon>
        <taxon>Magnoliopsida</taxon>
        <taxon>eudicotyledons</taxon>
        <taxon>Gunneridae</taxon>
        <taxon>Pentapetalae</taxon>
        <taxon>rosids</taxon>
        <taxon>malvids</taxon>
        <taxon>Malvales</taxon>
        <taxon>Malvaceae</taxon>
        <taxon>Malvoideae</taxon>
        <taxon>Gossypium</taxon>
    </lineage>
</organism>